<dbReference type="GO" id="GO:0005789">
    <property type="term" value="C:endoplasmic reticulum membrane"/>
    <property type="evidence" value="ECO:0007669"/>
    <property type="project" value="UniProtKB-SubCell"/>
</dbReference>
<proteinExistence type="inferred from homology"/>
<evidence type="ECO:0008006" key="11">
    <source>
        <dbReference type="Google" id="ProtNLM"/>
    </source>
</evidence>
<comment type="subcellular location">
    <subcellularLocation>
        <location evidence="1">Endoplasmic reticulum membrane</location>
    </subcellularLocation>
</comment>
<keyword evidence="6 8" id="KW-0472">Membrane</keyword>
<feature type="transmembrane region" description="Helical" evidence="8">
    <location>
        <begin position="147"/>
        <end position="167"/>
    </location>
</feature>
<evidence type="ECO:0000256" key="1">
    <source>
        <dbReference type="ARBA" id="ARBA00004586"/>
    </source>
</evidence>
<protein>
    <recommendedName>
        <fullName evidence="11">Tail-anchored protein insertion receptor WRB</fullName>
    </recommendedName>
</protein>
<evidence type="ECO:0000256" key="8">
    <source>
        <dbReference type="SAM" id="Phobius"/>
    </source>
</evidence>
<evidence type="ECO:0000256" key="7">
    <source>
        <dbReference type="SAM" id="Coils"/>
    </source>
</evidence>
<name>B9S6V0_RICCO</name>
<evidence type="ECO:0000256" key="3">
    <source>
        <dbReference type="ARBA" id="ARBA00022692"/>
    </source>
</evidence>
<evidence type="ECO:0000313" key="10">
    <source>
        <dbReference type="Proteomes" id="UP000008311"/>
    </source>
</evidence>
<keyword evidence="5 8" id="KW-1133">Transmembrane helix</keyword>
<keyword evidence="4" id="KW-0256">Endoplasmic reticulum</keyword>
<dbReference type="GO" id="GO:0071816">
    <property type="term" value="P:tail-anchored membrane protein insertion into ER membrane"/>
    <property type="evidence" value="ECO:0007669"/>
    <property type="project" value="InterPro"/>
</dbReference>
<dbReference type="OrthoDB" id="512018at2759"/>
<dbReference type="PANTHER" id="PTHR42650:SF1">
    <property type="entry name" value="GUIDED ENTRY OF TAIL-ANCHORED PROTEINS FACTOR 1"/>
    <property type="match status" value="1"/>
</dbReference>
<dbReference type="InterPro" id="IPR028945">
    <property type="entry name" value="Get1"/>
</dbReference>
<evidence type="ECO:0000256" key="6">
    <source>
        <dbReference type="ARBA" id="ARBA00023136"/>
    </source>
</evidence>
<dbReference type="KEGG" id="rcu:8281311"/>
<evidence type="ECO:0000256" key="4">
    <source>
        <dbReference type="ARBA" id="ARBA00022824"/>
    </source>
</evidence>
<dbReference type="Proteomes" id="UP000008311">
    <property type="component" value="Unassembled WGS sequence"/>
</dbReference>
<feature type="transmembrane region" description="Helical" evidence="8">
    <location>
        <begin position="105"/>
        <end position="127"/>
    </location>
</feature>
<gene>
    <name evidence="9" type="ORF">RCOM_0874340</name>
</gene>
<dbReference type="AlphaFoldDB" id="B9S6V0"/>
<keyword evidence="7" id="KW-0175">Coiled coil</keyword>
<dbReference type="EMBL" id="EQ973882">
    <property type="protein sequence ID" value="EEF40706.1"/>
    <property type="molecule type" value="Genomic_DNA"/>
</dbReference>
<evidence type="ECO:0000313" key="9">
    <source>
        <dbReference type="EMBL" id="EEF40706.1"/>
    </source>
</evidence>
<evidence type="ECO:0000256" key="5">
    <source>
        <dbReference type="ARBA" id="ARBA00022989"/>
    </source>
</evidence>
<keyword evidence="10" id="KW-1185">Reference proteome</keyword>
<keyword evidence="3 8" id="KW-0812">Transmembrane</keyword>
<evidence type="ECO:0000256" key="2">
    <source>
        <dbReference type="ARBA" id="ARBA00010799"/>
    </source>
</evidence>
<reference evidence="10" key="1">
    <citation type="journal article" date="2010" name="Nat. Biotechnol.">
        <title>Draft genome sequence of the oilseed species Ricinus communis.</title>
        <authorList>
            <person name="Chan A.P."/>
            <person name="Crabtree J."/>
            <person name="Zhao Q."/>
            <person name="Lorenzi H."/>
            <person name="Orvis J."/>
            <person name="Puiu D."/>
            <person name="Melake-Berhan A."/>
            <person name="Jones K.M."/>
            <person name="Redman J."/>
            <person name="Chen G."/>
            <person name="Cahoon E.B."/>
            <person name="Gedil M."/>
            <person name="Stanke M."/>
            <person name="Haas B.J."/>
            <person name="Wortman J.R."/>
            <person name="Fraser-Liggett C.M."/>
            <person name="Ravel J."/>
            <person name="Rabinowicz P.D."/>
        </authorList>
    </citation>
    <scope>NUCLEOTIDE SEQUENCE [LARGE SCALE GENOMIC DNA]</scope>
    <source>
        <strain evidence="10">cv. Hale</strain>
    </source>
</reference>
<dbReference type="Pfam" id="PF04420">
    <property type="entry name" value="CHD5"/>
    <property type="match status" value="1"/>
</dbReference>
<feature type="coiled-coil region" evidence="7">
    <location>
        <begin position="74"/>
        <end position="101"/>
    </location>
</feature>
<organism evidence="9 10">
    <name type="scientific">Ricinus communis</name>
    <name type="common">Castor bean</name>
    <dbReference type="NCBI Taxonomy" id="3988"/>
    <lineage>
        <taxon>Eukaryota</taxon>
        <taxon>Viridiplantae</taxon>
        <taxon>Streptophyta</taxon>
        <taxon>Embryophyta</taxon>
        <taxon>Tracheophyta</taxon>
        <taxon>Spermatophyta</taxon>
        <taxon>Magnoliopsida</taxon>
        <taxon>eudicotyledons</taxon>
        <taxon>Gunneridae</taxon>
        <taxon>Pentapetalae</taxon>
        <taxon>rosids</taxon>
        <taxon>fabids</taxon>
        <taxon>Malpighiales</taxon>
        <taxon>Euphorbiaceae</taxon>
        <taxon>Acalyphoideae</taxon>
        <taxon>Acalypheae</taxon>
        <taxon>Ricinus</taxon>
    </lineage>
</organism>
<dbReference type="eggNOG" id="ENOG502RZ1V">
    <property type="taxonomic scope" value="Eukaryota"/>
</dbReference>
<feature type="transmembrane region" description="Helical" evidence="8">
    <location>
        <begin position="16"/>
        <end position="35"/>
    </location>
</feature>
<dbReference type="InParanoid" id="B9S6V0"/>
<dbReference type="OMA" id="FVCRLFK"/>
<dbReference type="GO" id="GO:0005634">
    <property type="term" value="C:nucleus"/>
    <property type="evidence" value="ECO:0000318"/>
    <property type="project" value="GO_Central"/>
</dbReference>
<accession>B9S6V0</accession>
<dbReference type="FunCoup" id="B9S6V0">
    <property type="interactions" value="985"/>
</dbReference>
<dbReference type="STRING" id="3988.B9S6V0"/>
<comment type="similarity">
    <text evidence="2">Belongs to the WRB/GET1 family.</text>
</comment>
<dbReference type="GO" id="GO:0005783">
    <property type="term" value="C:endoplasmic reticulum"/>
    <property type="evidence" value="ECO:0000318"/>
    <property type="project" value="GO_Central"/>
</dbReference>
<dbReference type="PANTHER" id="PTHR42650">
    <property type="entry name" value="TAIL-ANCHORED PROTEIN INSERTION RECEPTOR WRB"/>
    <property type="match status" value="1"/>
</dbReference>
<sequence>MGEEETLGGEGQGRSLAAPLIFLVVVFFQLVSTYLEQLKKRAAKTSTEVQLRTEIKQLLKEASSYSQPSTFAQAAKLRRLAAAKEKELANLQEMHNKEMKLSYDLYLKIIFLSKIVTYFVMICWFWRTPVAAISQQLVQPFGRMLSWGAGGLFNDNVLVGIIPWLILSTRVSKFVCRVIQ</sequence>